<accession>A0A7I7UM77</accession>
<organism evidence="1 2">
    <name type="scientific">Mycolicibacterium pulveris</name>
    <name type="common">Mycobacterium pulveris</name>
    <dbReference type="NCBI Taxonomy" id="36813"/>
    <lineage>
        <taxon>Bacteria</taxon>
        <taxon>Bacillati</taxon>
        <taxon>Actinomycetota</taxon>
        <taxon>Actinomycetes</taxon>
        <taxon>Mycobacteriales</taxon>
        <taxon>Mycobacteriaceae</taxon>
        <taxon>Mycolicibacterium</taxon>
    </lineage>
</organism>
<name>A0A7I7UM77_MYCPV</name>
<keyword evidence="2" id="KW-1185">Reference proteome</keyword>
<evidence type="ECO:0000313" key="1">
    <source>
        <dbReference type="EMBL" id="BBY82100.1"/>
    </source>
</evidence>
<reference evidence="1 2" key="1">
    <citation type="journal article" date="2019" name="Emerg. Microbes Infect.">
        <title>Comprehensive subspecies identification of 175 nontuberculous mycobacteria species based on 7547 genomic profiles.</title>
        <authorList>
            <person name="Matsumoto Y."/>
            <person name="Kinjo T."/>
            <person name="Motooka D."/>
            <person name="Nabeya D."/>
            <person name="Jung N."/>
            <person name="Uechi K."/>
            <person name="Horii T."/>
            <person name="Iida T."/>
            <person name="Fujita J."/>
            <person name="Nakamura S."/>
        </authorList>
    </citation>
    <scope>NUCLEOTIDE SEQUENCE [LARGE SCALE GENOMIC DNA]</scope>
    <source>
        <strain evidence="1 2">JCM 6370</strain>
    </source>
</reference>
<dbReference type="AlphaFoldDB" id="A0A7I7UM77"/>
<proteinExistence type="predicted"/>
<protein>
    <submittedName>
        <fullName evidence="1">Uncharacterized protein</fullName>
    </submittedName>
</protein>
<evidence type="ECO:0000313" key="2">
    <source>
        <dbReference type="Proteomes" id="UP000467252"/>
    </source>
</evidence>
<sequence>MPEIELTNVAPAGVEQWPTGVGLGVQYHDGPPGPNGTANTFVVTDRIIGGRAIEPTGHSIEGRASVDYGHRPEQHVVEVTSCTQPSGWSQSADGW</sequence>
<dbReference type="EMBL" id="AP022599">
    <property type="protein sequence ID" value="BBY82100.1"/>
    <property type="molecule type" value="Genomic_DNA"/>
</dbReference>
<dbReference type="Proteomes" id="UP000467252">
    <property type="component" value="Chromosome"/>
</dbReference>
<gene>
    <name evidence="1" type="ORF">MPUL_32580</name>
</gene>